<gene>
    <name evidence="1" type="ORF">LG34_13205</name>
</gene>
<reference evidence="1 2" key="1">
    <citation type="submission" date="2014-09" db="EMBL/GenBank/DDBJ databases">
        <title>Butyrate-producing bacteria isolated from human gut.</title>
        <authorList>
            <person name="Zhang Q."/>
            <person name="Zhao L."/>
        </authorList>
    </citation>
    <scope>NUCLEOTIDE SEQUENCE [LARGE SCALE GENOMIC DNA]</scope>
    <source>
        <strain evidence="1 2">21</strain>
    </source>
</reference>
<evidence type="ECO:0000313" key="2">
    <source>
        <dbReference type="Proteomes" id="UP000245288"/>
    </source>
</evidence>
<proteinExistence type="predicted"/>
<dbReference type="Proteomes" id="UP000245288">
    <property type="component" value="Unassembled WGS sequence"/>
</dbReference>
<keyword evidence="2" id="KW-1185">Reference proteome</keyword>
<dbReference type="OrthoDB" id="6057265at2"/>
<dbReference type="AlphaFoldDB" id="A0A2V1JRD6"/>
<comment type="caution">
    <text evidence="1">The sequence shown here is derived from an EMBL/GenBank/DDBJ whole genome shotgun (WGS) entry which is preliminary data.</text>
</comment>
<accession>A0A2V1JRD6</accession>
<sequence>MKIDRIGLECVENKFLKLPNIQKYEVIHRTEGGFIASVEMDDGYEFQINAYFLDRVFPSTVIKLIEKQNKSQGVNILVAPYISERTAQICEDNGMGYFDYAGNCWFVGHSIYLSEKGNKNPRPKEQSSVSIFERTSVVSSCILRELFADVTKIWKLKYLSEKVKCSIGQVSKLMKVLVENAWVEKLPDGYKVIDPESLLLEWSKDYGKKEITSYACYSLDNISVIEERLKKLKIDMGLDSYLTGLSGGVRYTPVVRYNKVHVYIAPEDIQEAIRYLDMKEVNSGSNVVIFPLENDSYIKDYRVIGDSAVVSPLQIYLDCMQIKGRGEEMADAVLKKEILR</sequence>
<evidence type="ECO:0000313" key="1">
    <source>
        <dbReference type="EMBL" id="PWE85923.1"/>
    </source>
</evidence>
<dbReference type="InterPro" id="IPR019238">
    <property type="entry name" value="AbiEi_2"/>
</dbReference>
<dbReference type="Pfam" id="PF09952">
    <property type="entry name" value="AbiEi_2"/>
    <property type="match status" value="1"/>
</dbReference>
<dbReference type="EMBL" id="JRFU01000145">
    <property type="protein sequence ID" value="PWE85923.1"/>
    <property type="molecule type" value="Genomic_DNA"/>
</dbReference>
<organism evidence="1 2">
    <name type="scientific">Eubacterium ramulus</name>
    <dbReference type="NCBI Taxonomy" id="39490"/>
    <lineage>
        <taxon>Bacteria</taxon>
        <taxon>Bacillati</taxon>
        <taxon>Bacillota</taxon>
        <taxon>Clostridia</taxon>
        <taxon>Eubacteriales</taxon>
        <taxon>Eubacteriaceae</taxon>
        <taxon>Eubacterium</taxon>
    </lineage>
</organism>
<protein>
    <submittedName>
        <fullName evidence="1">Uncharacterized protein</fullName>
    </submittedName>
</protein>
<name>A0A2V1JRD6_EUBRA</name>
<dbReference type="RefSeq" id="WP_109216386.1">
    <property type="nucleotide sequence ID" value="NZ_JRFU01000145.1"/>
</dbReference>